<keyword evidence="4" id="KW-0808">Transferase</keyword>
<dbReference type="Pfam" id="PF02518">
    <property type="entry name" value="HATPase_c"/>
    <property type="match status" value="1"/>
</dbReference>
<dbReference type="InterPro" id="IPR011495">
    <property type="entry name" value="Sig_transdc_His_kin_sub2_dim/P"/>
</dbReference>
<dbReference type="InterPro" id="IPR005467">
    <property type="entry name" value="His_kinase_dom"/>
</dbReference>
<dbReference type="GeneID" id="24869968"/>
<evidence type="ECO:0000256" key="6">
    <source>
        <dbReference type="ARBA" id="ARBA00022737"/>
    </source>
</evidence>
<dbReference type="PROSITE" id="PS50112">
    <property type="entry name" value="PAS"/>
    <property type="match status" value="2"/>
</dbReference>
<dbReference type="PROSITE" id="PS50113">
    <property type="entry name" value="PAC"/>
    <property type="match status" value="3"/>
</dbReference>
<dbReference type="NCBIfam" id="TIGR00229">
    <property type="entry name" value="sensory_box"/>
    <property type="match status" value="3"/>
</dbReference>
<feature type="domain" description="PAC" evidence="13">
    <location>
        <begin position="302"/>
        <end position="355"/>
    </location>
</feature>
<reference evidence="14 15" key="1">
    <citation type="submission" date="2014-07" db="EMBL/GenBank/DDBJ databases">
        <title>Methanogenic archaea and the global carbon cycle.</title>
        <authorList>
            <person name="Henriksen J.R."/>
            <person name="Luke J."/>
            <person name="Reinhart S."/>
            <person name="Benedict M.N."/>
            <person name="Youngblut N.D."/>
            <person name="Metcalf M.E."/>
            <person name="Whitaker R.J."/>
            <person name="Metcalf W.W."/>
        </authorList>
    </citation>
    <scope>NUCLEOTIDE SEQUENCE [LARGE SCALE GENOMIC DNA]</scope>
    <source>
        <strain evidence="14 15">C2J</strain>
    </source>
</reference>
<evidence type="ECO:0000259" key="13">
    <source>
        <dbReference type="PROSITE" id="PS50113"/>
    </source>
</evidence>
<dbReference type="AlphaFoldDB" id="A0A0E3LC72"/>
<feature type="domain" description="PAS" evidence="12">
    <location>
        <begin position="531"/>
        <end position="577"/>
    </location>
</feature>
<dbReference type="GO" id="GO:0000166">
    <property type="term" value="F:nucleotide binding"/>
    <property type="evidence" value="ECO:0007669"/>
    <property type="project" value="UniProtKB-KW"/>
</dbReference>
<evidence type="ECO:0000259" key="11">
    <source>
        <dbReference type="PROSITE" id="PS50109"/>
    </source>
</evidence>
<keyword evidence="6" id="KW-0677">Repeat</keyword>
<keyword evidence="3" id="KW-0997">Cell inner membrane</keyword>
<feature type="domain" description="PAC" evidence="13">
    <location>
        <begin position="427"/>
        <end position="479"/>
    </location>
</feature>
<dbReference type="Pfam" id="PF10114">
    <property type="entry name" value="PocR"/>
    <property type="match status" value="1"/>
</dbReference>
<dbReference type="FunFam" id="3.30.450.20:FF:000088">
    <property type="entry name" value="Sensory transduction histidine kinase"/>
    <property type="match status" value="1"/>
</dbReference>
<dbReference type="KEGG" id="msj:MSSAC_0426"/>
<dbReference type="Pfam" id="PF07568">
    <property type="entry name" value="HisKA_2"/>
    <property type="match status" value="1"/>
</dbReference>
<dbReference type="Pfam" id="PF13426">
    <property type="entry name" value="PAS_9"/>
    <property type="match status" value="1"/>
</dbReference>
<accession>A0A0E3LC72</accession>
<dbReference type="SMART" id="SM00091">
    <property type="entry name" value="PAS"/>
    <property type="match status" value="3"/>
</dbReference>
<proteinExistence type="predicted"/>
<keyword evidence="8" id="KW-1133">Transmembrane helix</keyword>
<gene>
    <name evidence="14" type="ORF">MSSAC_0426</name>
</gene>
<feature type="domain" description="PAS" evidence="12">
    <location>
        <begin position="356"/>
        <end position="428"/>
    </location>
</feature>
<dbReference type="InterPro" id="IPR036890">
    <property type="entry name" value="HATPase_C_sf"/>
</dbReference>
<dbReference type="Gene3D" id="3.30.565.10">
    <property type="entry name" value="Histidine kinase-like ATPase, C-terminal domain"/>
    <property type="match status" value="1"/>
</dbReference>
<dbReference type="STRING" id="1434118.MSSAC_0426"/>
<evidence type="ECO:0000256" key="4">
    <source>
        <dbReference type="ARBA" id="ARBA00022679"/>
    </source>
</evidence>
<dbReference type="InterPro" id="IPR013655">
    <property type="entry name" value="PAS_fold_3"/>
</dbReference>
<evidence type="ECO:0000256" key="2">
    <source>
        <dbReference type="ARBA" id="ARBA00022475"/>
    </source>
</evidence>
<dbReference type="SUPFAM" id="SSF55874">
    <property type="entry name" value="ATPase domain of HSP90 chaperone/DNA topoisomerase II/histidine kinase"/>
    <property type="match status" value="1"/>
</dbReference>
<evidence type="ECO:0000256" key="9">
    <source>
        <dbReference type="ARBA" id="ARBA00023136"/>
    </source>
</evidence>
<evidence type="ECO:0000256" key="10">
    <source>
        <dbReference type="SAM" id="Coils"/>
    </source>
</evidence>
<dbReference type="Gene3D" id="2.10.70.100">
    <property type="match status" value="2"/>
</dbReference>
<dbReference type="RefSeq" id="WP_048179431.1">
    <property type="nucleotide sequence ID" value="NZ_CP009508.1"/>
</dbReference>
<dbReference type="Proteomes" id="UP000033123">
    <property type="component" value="Chromosome"/>
</dbReference>
<feature type="coiled-coil region" evidence="10">
    <location>
        <begin position="463"/>
        <end position="515"/>
    </location>
</feature>
<keyword evidence="10" id="KW-0175">Coiled coil</keyword>
<comment type="subcellular location">
    <subcellularLocation>
        <location evidence="1">Cell inner membrane</location>
        <topology evidence="1">Multi-pass membrane protein</topology>
    </subcellularLocation>
</comment>
<dbReference type="GO" id="GO:0016301">
    <property type="term" value="F:kinase activity"/>
    <property type="evidence" value="ECO:0007669"/>
    <property type="project" value="UniProtKB-KW"/>
</dbReference>
<dbReference type="InterPro" id="IPR035965">
    <property type="entry name" value="PAS-like_dom_sf"/>
</dbReference>
<dbReference type="SMART" id="SM00086">
    <property type="entry name" value="PAC"/>
    <property type="match status" value="3"/>
</dbReference>
<dbReference type="InterPro" id="IPR000014">
    <property type="entry name" value="PAS"/>
</dbReference>
<evidence type="ECO:0000256" key="8">
    <source>
        <dbReference type="ARBA" id="ARBA00022989"/>
    </source>
</evidence>
<dbReference type="CDD" id="cd00130">
    <property type="entry name" value="PAS"/>
    <property type="match status" value="3"/>
</dbReference>
<dbReference type="PROSITE" id="PS50109">
    <property type="entry name" value="HIS_KIN"/>
    <property type="match status" value="1"/>
</dbReference>
<keyword evidence="5" id="KW-0812">Transmembrane</keyword>
<organism evidence="14 15">
    <name type="scientific">Methanosarcina siciliae C2J</name>
    <dbReference type="NCBI Taxonomy" id="1434118"/>
    <lineage>
        <taxon>Archaea</taxon>
        <taxon>Methanobacteriati</taxon>
        <taxon>Methanobacteriota</taxon>
        <taxon>Stenosarchaea group</taxon>
        <taxon>Methanomicrobia</taxon>
        <taxon>Methanosarcinales</taxon>
        <taxon>Methanosarcinaceae</taxon>
        <taxon>Methanosarcina</taxon>
    </lineage>
</organism>
<sequence length="853" mass="97222">MRKNLKNSGIDKKLVDDVLNQNEQRFRLKLEKGLSPARAVEDLELAEIIDVQAIQPLLDNFYKLTHIPIGLNDLKGNVLAGAGWQDICTKFHRVHPVTCRHCVESDINLSSGVAPGEFKFYRCKNNMWDAVTPIMVGDHHVGYVFAGQFFFDDEPLNYEFFRAQARKYGFNEEEYIAALEKVPRLSREAVDTGMAFFMTFANMLSQLSYSNIKLAQLLEERDVLVNVLQKTREDFDRAQAVGNIGSWRLDLCNNVLTWSDENHRIFGIPKGTPLTYETFLSTIHPDDREYVDGEWKEGMEGKPYDIEHRIIADDKVKWVREKAYLEFDRDGSLIAGFGITQDITERKRAEEALRLSNIYNRSLIEASLDPLVTIGSDGKITDVNNSTEIATGYSRDELIGTDFSDYFTEPEKAKEGYQRVFQEGLVRDYPLEIQHKDGHTTPVLYNASVYKDESGKVIGVFAAARDITELKKAEKALKKAHDNLENLVEERTGQLEKAYNSLKESEKSLSEAQRMAHIGNWDWDTLTNRSYWSDELYRIFGLTPRKFGLPYSEALNYIHPDDRDYMNNAVKRALNGEPYEIDYRIISADGTERVVHTQGEVIFNEENNSIKMRGTVQDITERKKAEEALEKIQETHIKEIHHRIKNNLQVISSLLSLEAEKFGDEKMLESFRESQNRVASMALIHEELYKGKELDTLDFAAYLQKLAADLFDSYNLGNSGISLKLDLEKIHLDLDIAIPLGIIVNELISNSLKHAFSAEKSGEIHISLCKKESFTANDDIPGPCPSCTGKNNLHYILTVADNGKGIPEEIKFPNTDSLGLQLVNLLVEQIDGYIKLKMDSGTKFTIWFRNPET</sequence>
<dbReference type="InterPro" id="IPR018771">
    <property type="entry name" value="PocR_dom"/>
</dbReference>
<dbReference type="InterPro" id="IPR001610">
    <property type="entry name" value="PAC"/>
</dbReference>
<dbReference type="Pfam" id="PF08447">
    <property type="entry name" value="PAS_3"/>
    <property type="match status" value="2"/>
</dbReference>
<keyword evidence="2" id="KW-1003">Cell membrane</keyword>
<keyword evidence="14" id="KW-0418">Kinase</keyword>
<dbReference type="Gene3D" id="3.30.450.20">
    <property type="entry name" value="PAS domain"/>
    <property type="match status" value="3"/>
</dbReference>
<evidence type="ECO:0000313" key="14">
    <source>
        <dbReference type="EMBL" id="AKB35016.1"/>
    </source>
</evidence>
<protein>
    <submittedName>
        <fullName evidence="14">Sensory transduction histidine kinase</fullName>
    </submittedName>
</protein>
<keyword evidence="9" id="KW-0472">Membrane</keyword>
<evidence type="ECO:0000313" key="15">
    <source>
        <dbReference type="Proteomes" id="UP000033123"/>
    </source>
</evidence>
<dbReference type="GO" id="GO:0005886">
    <property type="term" value="C:plasma membrane"/>
    <property type="evidence" value="ECO:0007669"/>
    <property type="project" value="UniProtKB-SubCell"/>
</dbReference>
<evidence type="ECO:0000256" key="7">
    <source>
        <dbReference type="ARBA" id="ARBA00022741"/>
    </source>
</evidence>
<evidence type="ECO:0000256" key="5">
    <source>
        <dbReference type="ARBA" id="ARBA00022692"/>
    </source>
</evidence>
<dbReference type="InterPro" id="IPR000700">
    <property type="entry name" value="PAS-assoc_C"/>
</dbReference>
<dbReference type="PANTHER" id="PTHR43065">
    <property type="entry name" value="SENSOR HISTIDINE KINASE"/>
    <property type="match status" value="1"/>
</dbReference>
<feature type="domain" description="PAC" evidence="13">
    <location>
        <begin position="579"/>
        <end position="631"/>
    </location>
</feature>
<evidence type="ECO:0000259" key="12">
    <source>
        <dbReference type="PROSITE" id="PS50112"/>
    </source>
</evidence>
<dbReference type="HOGENOM" id="CLU_000445_114_57_2"/>
<dbReference type="PANTHER" id="PTHR43065:SF23">
    <property type="entry name" value="SENSOR HISTIDINE KINASE PDTAS"/>
    <property type="match status" value="1"/>
</dbReference>
<name>A0A0E3LC72_9EURY</name>
<dbReference type="FunFam" id="2.10.70.100:FF:000001">
    <property type="entry name" value="Sensory transduction histidine kinase"/>
    <property type="match status" value="1"/>
</dbReference>
<evidence type="ECO:0000256" key="1">
    <source>
        <dbReference type="ARBA" id="ARBA00004429"/>
    </source>
</evidence>
<keyword evidence="7" id="KW-0547">Nucleotide-binding</keyword>
<feature type="domain" description="Histidine kinase" evidence="11">
    <location>
        <begin position="639"/>
        <end position="852"/>
    </location>
</feature>
<evidence type="ECO:0000256" key="3">
    <source>
        <dbReference type="ARBA" id="ARBA00022519"/>
    </source>
</evidence>
<dbReference type="PATRIC" id="fig|1434118.4.peg.551"/>
<dbReference type="EMBL" id="CP009508">
    <property type="protein sequence ID" value="AKB35016.1"/>
    <property type="molecule type" value="Genomic_DNA"/>
</dbReference>
<dbReference type="SMART" id="SM00387">
    <property type="entry name" value="HATPase_c"/>
    <property type="match status" value="1"/>
</dbReference>
<dbReference type="SUPFAM" id="SSF55785">
    <property type="entry name" value="PYP-like sensor domain (PAS domain)"/>
    <property type="match status" value="3"/>
</dbReference>
<dbReference type="InterPro" id="IPR003594">
    <property type="entry name" value="HATPase_dom"/>
</dbReference>